<dbReference type="GeneID" id="33570730"/>
<feature type="region of interest" description="Disordered" evidence="1">
    <location>
        <begin position="1"/>
        <end position="64"/>
    </location>
</feature>
<dbReference type="Proteomes" id="UP000193648">
    <property type="component" value="Unassembled WGS sequence"/>
</dbReference>
<accession>A0A1Y2GJP5</accession>
<keyword evidence="3" id="KW-1185">Reference proteome</keyword>
<sequence length="325" mass="34464">MKREVENAMLEQVANSKRRRLVAAGSTSHGTKDPGSSTSKKRKAEDATLEQPITPPKHVAFTFQEPREEPADKLKGTFKPPAPVRVPSWERMLGNLEVSPHIIRSGCNSYPEDLGLCGESLGAVGGQGHVVTLFGLPNTAYLSQRGSGGTSTAKVGAGLCSVFRGGLGFKQPPKSGPGSTQIIQALTSNLDSRFESPSITSGCLEGISTMFARLTWFVLHSRLQSGLGPEAHTDVLPLPFLAHISHLIGPIAAAPVPASVATLAPAASLVPAAAAAFHSSDVAMLIDPIYYTIKVEVIDYTDDGLTKTCNNTKQPHSSELLIFYL</sequence>
<dbReference type="RefSeq" id="XP_021880301.1">
    <property type="nucleotide sequence ID" value="XM_022028887.1"/>
</dbReference>
<evidence type="ECO:0000313" key="3">
    <source>
        <dbReference type="Proteomes" id="UP000193648"/>
    </source>
</evidence>
<dbReference type="EMBL" id="MCFF01000024">
    <property type="protein sequence ID" value="ORZ12952.1"/>
    <property type="molecule type" value="Genomic_DNA"/>
</dbReference>
<name>A0A1Y2GJP5_9FUNG</name>
<evidence type="ECO:0000313" key="2">
    <source>
        <dbReference type="EMBL" id="ORZ12952.1"/>
    </source>
</evidence>
<feature type="compositionally biased region" description="Polar residues" evidence="1">
    <location>
        <begin position="25"/>
        <end position="38"/>
    </location>
</feature>
<reference evidence="2 3" key="1">
    <citation type="submission" date="2016-07" db="EMBL/GenBank/DDBJ databases">
        <title>Pervasive Adenine N6-methylation of Active Genes in Fungi.</title>
        <authorList>
            <consortium name="DOE Joint Genome Institute"/>
            <person name="Mondo S.J."/>
            <person name="Dannebaum R.O."/>
            <person name="Kuo R.C."/>
            <person name="Labutti K."/>
            <person name="Haridas S."/>
            <person name="Kuo A."/>
            <person name="Salamov A."/>
            <person name="Ahrendt S.R."/>
            <person name="Lipzen A."/>
            <person name="Sullivan W."/>
            <person name="Andreopoulos W.B."/>
            <person name="Clum A."/>
            <person name="Lindquist E."/>
            <person name="Daum C."/>
            <person name="Ramamoorthy G.K."/>
            <person name="Gryganskyi A."/>
            <person name="Culley D."/>
            <person name="Magnuson J.K."/>
            <person name="James T.Y."/>
            <person name="O'Malley M.A."/>
            <person name="Stajich J.E."/>
            <person name="Spatafora J.W."/>
            <person name="Visel A."/>
            <person name="Grigoriev I.V."/>
        </authorList>
    </citation>
    <scope>NUCLEOTIDE SEQUENCE [LARGE SCALE GENOMIC DNA]</scope>
    <source>
        <strain evidence="2 3">NRRL 3116</strain>
    </source>
</reference>
<organism evidence="2 3">
    <name type="scientific">Lobosporangium transversale</name>
    <dbReference type="NCBI Taxonomy" id="64571"/>
    <lineage>
        <taxon>Eukaryota</taxon>
        <taxon>Fungi</taxon>
        <taxon>Fungi incertae sedis</taxon>
        <taxon>Mucoromycota</taxon>
        <taxon>Mortierellomycotina</taxon>
        <taxon>Mortierellomycetes</taxon>
        <taxon>Mortierellales</taxon>
        <taxon>Mortierellaceae</taxon>
        <taxon>Lobosporangium</taxon>
    </lineage>
</organism>
<evidence type="ECO:0000256" key="1">
    <source>
        <dbReference type="SAM" id="MobiDB-lite"/>
    </source>
</evidence>
<protein>
    <submittedName>
        <fullName evidence="2">Uncharacterized protein</fullName>
    </submittedName>
</protein>
<gene>
    <name evidence="2" type="ORF">BCR41DRAFT_397379</name>
</gene>
<dbReference type="AlphaFoldDB" id="A0A1Y2GJP5"/>
<proteinExistence type="predicted"/>
<comment type="caution">
    <text evidence="2">The sequence shown here is derived from an EMBL/GenBank/DDBJ whole genome shotgun (WGS) entry which is preliminary data.</text>
</comment>
<dbReference type="InParanoid" id="A0A1Y2GJP5"/>